<gene>
    <name evidence="1" type="ORF">R1flu_005533</name>
</gene>
<dbReference type="PANTHER" id="PTHR36401:SF1">
    <property type="entry name" value="NADH DEHYDROGENASE [UBIQUINONE] 1 BETA SUBCOMPLEX SUBUNIT 8, MITOCHONDRIAL"/>
    <property type="match status" value="1"/>
</dbReference>
<dbReference type="InterPro" id="IPR038863">
    <property type="entry name" value="Put_Complex_I_su8"/>
</dbReference>
<comment type="caution">
    <text evidence="1">The sequence shown here is derived from an EMBL/GenBank/DDBJ whole genome shotgun (WGS) entry which is preliminary data.</text>
</comment>
<evidence type="ECO:0000313" key="1">
    <source>
        <dbReference type="EMBL" id="KAL2634054.1"/>
    </source>
</evidence>
<name>A0ABD1YTF7_9MARC</name>
<organism evidence="1 2">
    <name type="scientific">Riccia fluitans</name>
    <dbReference type="NCBI Taxonomy" id="41844"/>
    <lineage>
        <taxon>Eukaryota</taxon>
        <taxon>Viridiplantae</taxon>
        <taxon>Streptophyta</taxon>
        <taxon>Embryophyta</taxon>
        <taxon>Marchantiophyta</taxon>
        <taxon>Marchantiopsida</taxon>
        <taxon>Marchantiidae</taxon>
        <taxon>Marchantiales</taxon>
        <taxon>Ricciaceae</taxon>
        <taxon>Riccia</taxon>
    </lineage>
</organism>
<accession>A0ABD1YTF7</accession>
<dbReference type="EMBL" id="JBHFFA010000003">
    <property type="protein sequence ID" value="KAL2634054.1"/>
    <property type="molecule type" value="Genomic_DNA"/>
</dbReference>
<evidence type="ECO:0000313" key="2">
    <source>
        <dbReference type="Proteomes" id="UP001605036"/>
    </source>
</evidence>
<dbReference type="AlphaFoldDB" id="A0ABD1YTF7"/>
<dbReference type="PANTHER" id="PTHR36401">
    <property type="entry name" value="NADH DEHYDROGENASE [UBIQUINONE] 1 BETA SUBCOMPLEX SUBUNIT 8, MITOCHONDRIAL"/>
    <property type="match status" value="1"/>
</dbReference>
<protein>
    <submittedName>
        <fullName evidence="1">Uncharacterized protein</fullName>
    </submittedName>
</protein>
<dbReference type="Proteomes" id="UP001605036">
    <property type="component" value="Unassembled WGS sequence"/>
</dbReference>
<sequence length="139" mass="15341">MTTFQVFQGTCDGVDCTLAKYKLVKDCFAGQIHDSSPSDFVSEIGARVVCSPAVVGAYIELDENEELIWDDGSPTPEPCLDDVAPMVGKYEDLAMLSASLGFFTFVGYLAKWNDKASRIPWTPREYPYDNLRVELGGEP</sequence>
<reference evidence="1 2" key="1">
    <citation type="submission" date="2024-09" db="EMBL/GenBank/DDBJ databases">
        <title>Chromosome-scale assembly of Riccia fluitans.</title>
        <authorList>
            <person name="Paukszto L."/>
            <person name="Sawicki J."/>
            <person name="Karawczyk K."/>
            <person name="Piernik-Szablinska J."/>
            <person name="Szczecinska M."/>
            <person name="Mazdziarz M."/>
        </authorList>
    </citation>
    <scope>NUCLEOTIDE SEQUENCE [LARGE SCALE GENOMIC DNA]</scope>
    <source>
        <strain evidence="1">Rf_01</strain>
        <tissue evidence="1">Aerial parts of the thallus</tissue>
    </source>
</reference>
<proteinExistence type="predicted"/>
<keyword evidence="2" id="KW-1185">Reference proteome</keyword>